<dbReference type="OrthoDB" id="252291at2759"/>
<gene>
    <name evidence="3" type="ORF">TM35_000391620</name>
</gene>
<dbReference type="GeneID" id="39989458"/>
<dbReference type="EMBL" id="NBCO01000039">
    <property type="protein sequence ID" value="ORC84988.1"/>
    <property type="molecule type" value="Genomic_DNA"/>
</dbReference>
<feature type="transmembrane region" description="Helical" evidence="1">
    <location>
        <begin position="318"/>
        <end position="340"/>
    </location>
</feature>
<accession>A0A1X0NKD9</accession>
<keyword evidence="1" id="KW-0812">Transmembrane</keyword>
<dbReference type="RefSeq" id="XP_028879054.1">
    <property type="nucleotide sequence ID" value="XM_029029678.1"/>
</dbReference>
<organism evidence="3 4">
    <name type="scientific">Trypanosoma theileri</name>
    <dbReference type="NCBI Taxonomy" id="67003"/>
    <lineage>
        <taxon>Eukaryota</taxon>
        <taxon>Discoba</taxon>
        <taxon>Euglenozoa</taxon>
        <taxon>Kinetoplastea</taxon>
        <taxon>Metakinetoplastina</taxon>
        <taxon>Trypanosomatida</taxon>
        <taxon>Trypanosomatidae</taxon>
        <taxon>Trypanosoma</taxon>
    </lineage>
</organism>
<comment type="caution">
    <text evidence="3">The sequence shown here is derived from an EMBL/GenBank/DDBJ whole genome shotgun (WGS) entry which is preliminary data.</text>
</comment>
<reference evidence="3 4" key="1">
    <citation type="submission" date="2017-03" db="EMBL/GenBank/DDBJ databases">
        <title>An alternative strategy for trypanosome survival in the mammalian bloodstream revealed through genome and transcriptome analysis of the ubiquitous bovine parasite Trypanosoma (Megatrypanum) theileri.</title>
        <authorList>
            <person name="Kelly S."/>
            <person name="Ivens A."/>
            <person name="Mott A."/>
            <person name="O'Neill E."/>
            <person name="Emms D."/>
            <person name="Macleod O."/>
            <person name="Voorheis P."/>
            <person name="Matthews J."/>
            <person name="Matthews K."/>
            <person name="Carrington M."/>
        </authorList>
    </citation>
    <scope>NUCLEOTIDE SEQUENCE [LARGE SCALE GENOMIC DNA]</scope>
    <source>
        <strain evidence="3">Edinburgh</strain>
    </source>
</reference>
<dbReference type="VEuPathDB" id="TriTrypDB:TM35_000391620"/>
<evidence type="ECO:0000256" key="1">
    <source>
        <dbReference type="SAM" id="Phobius"/>
    </source>
</evidence>
<keyword evidence="1" id="KW-0472">Membrane</keyword>
<dbReference type="Proteomes" id="UP000192257">
    <property type="component" value="Unassembled WGS sequence"/>
</dbReference>
<feature type="signal peptide" evidence="2">
    <location>
        <begin position="1"/>
        <end position="19"/>
    </location>
</feature>
<proteinExistence type="predicted"/>
<keyword evidence="1" id="KW-1133">Transmembrane helix</keyword>
<sequence length="360" mass="40416">MRLFFIILLHQLLFGGMLINPHLLFISAETTSNAEAVMTPGIPSLMYTNSSTDKIHPILSTLLLSSSSSSSLPIEEPHSMETYGVLLLLGKELRYTAVAPVRFLNAIQRALQEDLQRCFCHLYMQNIYKAKEEEEEEKEEETIGQMVNFTSESSSSLEEERRGIIVKDCKVVVHDVLPRFNGNSERLIAYFTAIWNITSLYVDNDHSSSDCTIITTTTTIDNINNVNNNIDNNNITDSVSSNSNSGNYEKGNNGLHITMPLECLSSMKRAMHALTRKNHLHFTEHELFIKVSPSTIIITRNSNLGFFFTDTTCSTVCALGIVVLMIIVIMVTVTCVCMSYDRWGYNGNGDEGMTRKGRKQ</sequence>
<evidence type="ECO:0000256" key="2">
    <source>
        <dbReference type="SAM" id="SignalP"/>
    </source>
</evidence>
<evidence type="ECO:0000313" key="4">
    <source>
        <dbReference type="Proteomes" id="UP000192257"/>
    </source>
</evidence>
<keyword evidence="2" id="KW-0732">Signal</keyword>
<keyword evidence="4" id="KW-1185">Reference proteome</keyword>
<dbReference type="AlphaFoldDB" id="A0A1X0NKD9"/>
<name>A0A1X0NKD9_9TRYP</name>
<feature type="chain" id="PRO_5013004384" evidence="2">
    <location>
        <begin position="20"/>
        <end position="360"/>
    </location>
</feature>
<evidence type="ECO:0000313" key="3">
    <source>
        <dbReference type="EMBL" id="ORC84988.1"/>
    </source>
</evidence>
<protein>
    <submittedName>
        <fullName evidence="3">Uncharacterized protein</fullName>
    </submittedName>
</protein>